<feature type="domain" description="Homing endonuclease LAGLIDADG" evidence="2">
    <location>
        <begin position="14"/>
        <end position="111"/>
    </location>
</feature>
<dbReference type="RefSeq" id="YP_008854732.1">
    <property type="nucleotide sequence ID" value="NC_022933.1"/>
</dbReference>
<dbReference type="Gene3D" id="3.10.28.10">
    <property type="entry name" value="Homing endonucleases"/>
    <property type="match status" value="1"/>
</dbReference>
<dbReference type="InterPro" id="IPR027434">
    <property type="entry name" value="Homing_endonucl"/>
</dbReference>
<dbReference type="GO" id="GO:0004519">
    <property type="term" value="F:endonuclease activity"/>
    <property type="evidence" value="ECO:0007669"/>
    <property type="project" value="InterPro"/>
</dbReference>
<dbReference type="PANTHER" id="PTHR36181">
    <property type="entry name" value="INTRON-ENCODED ENDONUCLEASE AI3-RELATED"/>
    <property type="match status" value="1"/>
</dbReference>
<dbReference type="PANTHER" id="PTHR36181:SF4">
    <property type="entry name" value="LAGLIDADG ENDONUCLEASE"/>
    <property type="match status" value="1"/>
</dbReference>
<gene>
    <name evidence="3" type="primary">orf141</name>
    <name evidence="3" type="ORF">Gasi_Mp22</name>
</gene>
<protein>
    <recommendedName>
        <fullName evidence="2">Homing endonuclease LAGLIDADG domain-containing protein</fullName>
    </recommendedName>
</protein>
<dbReference type="AlphaFoldDB" id="V5KVN8"/>
<reference evidence="3" key="1">
    <citation type="submission" date="2013-09" db="EMBL/GenBank/DDBJ databases">
        <title>The mitochondrial genome sequence of Ganoderma sinense.</title>
        <authorList>
            <person name="Qian J."/>
        </authorList>
    </citation>
    <scope>NUCLEOTIDE SEQUENCE</scope>
</reference>
<comment type="function">
    <text evidence="1">Mitochondrial DNA endonuclease involved in intron homing.</text>
</comment>
<dbReference type="GO" id="GO:0005739">
    <property type="term" value="C:mitochondrion"/>
    <property type="evidence" value="ECO:0007669"/>
    <property type="project" value="UniProtKB-ARBA"/>
</dbReference>
<dbReference type="SUPFAM" id="SSF55608">
    <property type="entry name" value="Homing endonucleases"/>
    <property type="match status" value="1"/>
</dbReference>
<evidence type="ECO:0000259" key="2">
    <source>
        <dbReference type="Pfam" id="PF00961"/>
    </source>
</evidence>
<organism evidence="3">
    <name type="scientific">Ganoderma sinense</name>
    <dbReference type="NCBI Taxonomy" id="36075"/>
    <lineage>
        <taxon>Eukaryota</taxon>
        <taxon>Fungi</taxon>
        <taxon>Dikarya</taxon>
        <taxon>Basidiomycota</taxon>
        <taxon>Agaricomycotina</taxon>
        <taxon>Agaricomycetes</taxon>
        <taxon>Polyporales</taxon>
        <taxon>Polyporaceae</taxon>
        <taxon>Ganoderma</taxon>
    </lineage>
</organism>
<proteinExistence type="predicted"/>
<dbReference type="FunFam" id="3.10.28.10:FF:000010">
    <property type="entry name" value="LAGLIDADG homing endonuclease I-LtrII"/>
    <property type="match status" value="1"/>
</dbReference>
<evidence type="ECO:0000256" key="1">
    <source>
        <dbReference type="ARBA" id="ARBA00002670"/>
    </source>
</evidence>
<dbReference type="InterPro" id="IPR051289">
    <property type="entry name" value="LAGLIDADG_Endonuclease"/>
</dbReference>
<name>V5KVN8_9APHY</name>
<keyword evidence="3" id="KW-0496">Mitochondrion</keyword>
<evidence type="ECO:0000313" key="3">
    <source>
        <dbReference type="EMBL" id="AHA41732.1"/>
    </source>
</evidence>
<dbReference type="GeneID" id="17728399"/>
<sequence>MGIDNKIPDPQWVAGFSTGEGCFFIKITKSSHSKQGVNIQLKFQLTQHYRDESLMRSLISYFNSGNVFKNQDTYIYDVSKFSDLNSKIITFFKEYPILGSKYQDFSDWVQVIELMNNKVHLTKEGIDIIWKIKEGMNRGRK</sequence>
<geneLocation type="mitochondrion" evidence="3"/>
<dbReference type="InterPro" id="IPR004860">
    <property type="entry name" value="LAGLIDADG_dom"/>
</dbReference>
<accession>V5KVN8</accession>
<dbReference type="EMBL" id="KF673550">
    <property type="protein sequence ID" value="AHA41732.1"/>
    <property type="molecule type" value="Genomic_DNA"/>
</dbReference>
<dbReference type="Pfam" id="PF00961">
    <property type="entry name" value="LAGLIDADG_1"/>
    <property type="match status" value="1"/>
</dbReference>